<reference evidence="2" key="2">
    <citation type="submission" date="2023-05" db="EMBL/GenBank/DDBJ databases">
        <authorList>
            <consortium name="Lawrence Berkeley National Laboratory"/>
            <person name="Steindorff A."/>
            <person name="Hensen N."/>
            <person name="Bonometti L."/>
            <person name="Westerberg I."/>
            <person name="Brannstrom I.O."/>
            <person name="Guillou S."/>
            <person name="Cros-Aarteil S."/>
            <person name="Calhoun S."/>
            <person name="Haridas S."/>
            <person name="Kuo A."/>
            <person name="Mondo S."/>
            <person name="Pangilinan J."/>
            <person name="Riley R."/>
            <person name="Labutti K."/>
            <person name="Andreopoulos B."/>
            <person name="Lipzen A."/>
            <person name="Chen C."/>
            <person name="Yanf M."/>
            <person name="Daum C."/>
            <person name="Ng V."/>
            <person name="Clum A."/>
            <person name="Ohm R."/>
            <person name="Martin F."/>
            <person name="Silar P."/>
            <person name="Natvig D."/>
            <person name="Lalanne C."/>
            <person name="Gautier V."/>
            <person name="Ament-Velasquez S.L."/>
            <person name="Kruys A."/>
            <person name="Hutchinson M.I."/>
            <person name="Powell A.J."/>
            <person name="Barry K."/>
            <person name="Miller A.N."/>
            <person name="Grigoriev I.V."/>
            <person name="Debuchy R."/>
            <person name="Gladieux P."/>
            <person name="Thoren M.H."/>
            <person name="Johannesson H."/>
        </authorList>
    </citation>
    <scope>NUCLEOTIDE SEQUENCE</scope>
    <source>
        <strain evidence="2">PSN243</strain>
    </source>
</reference>
<keyword evidence="3" id="KW-1185">Reference proteome</keyword>
<proteinExistence type="predicted"/>
<dbReference type="PANTHER" id="PTHR41878:SF1">
    <property type="entry name" value="TNPR PROTEIN"/>
    <property type="match status" value="1"/>
</dbReference>
<organism evidence="2 3">
    <name type="scientific">Podospora aff. communis PSN243</name>
    <dbReference type="NCBI Taxonomy" id="3040156"/>
    <lineage>
        <taxon>Eukaryota</taxon>
        <taxon>Fungi</taxon>
        <taxon>Dikarya</taxon>
        <taxon>Ascomycota</taxon>
        <taxon>Pezizomycotina</taxon>
        <taxon>Sordariomycetes</taxon>
        <taxon>Sordariomycetidae</taxon>
        <taxon>Sordariales</taxon>
        <taxon>Podosporaceae</taxon>
        <taxon>Podospora</taxon>
    </lineage>
</organism>
<dbReference type="EMBL" id="MU866022">
    <property type="protein sequence ID" value="KAK4442279.1"/>
    <property type="molecule type" value="Genomic_DNA"/>
</dbReference>
<protein>
    <submittedName>
        <fullName evidence="2">Plasmid p 4b orf-3 family protein</fullName>
    </submittedName>
</protein>
<dbReference type="Pfam" id="PF07929">
    <property type="entry name" value="PRiA4_ORF3"/>
    <property type="match status" value="1"/>
</dbReference>
<feature type="domain" description="Plasmid pRiA4b Orf3-like" evidence="1">
    <location>
        <begin position="32"/>
        <end position="234"/>
    </location>
</feature>
<gene>
    <name evidence="2" type="ORF">QBC34DRAFT_499794</name>
</gene>
<dbReference type="SUPFAM" id="SSF159941">
    <property type="entry name" value="MM3350-like"/>
    <property type="match status" value="1"/>
</dbReference>
<dbReference type="AlphaFoldDB" id="A0AAV9FX12"/>
<evidence type="ECO:0000313" key="2">
    <source>
        <dbReference type="EMBL" id="KAK4442279.1"/>
    </source>
</evidence>
<dbReference type="PANTHER" id="PTHR41878">
    <property type="entry name" value="LEXA REPRESSOR-RELATED"/>
    <property type="match status" value="1"/>
</dbReference>
<name>A0AAV9FX12_9PEZI</name>
<dbReference type="Gene3D" id="3.10.290.30">
    <property type="entry name" value="MM3350-like"/>
    <property type="match status" value="1"/>
</dbReference>
<reference evidence="2" key="1">
    <citation type="journal article" date="2023" name="Mol. Phylogenet. Evol.">
        <title>Genome-scale phylogeny and comparative genomics of the fungal order Sordariales.</title>
        <authorList>
            <person name="Hensen N."/>
            <person name="Bonometti L."/>
            <person name="Westerberg I."/>
            <person name="Brannstrom I.O."/>
            <person name="Guillou S."/>
            <person name="Cros-Aarteil S."/>
            <person name="Calhoun S."/>
            <person name="Haridas S."/>
            <person name="Kuo A."/>
            <person name="Mondo S."/>
            <person name="Pangilinan J."/>
            <person name="Riley R."/>
            <person name="LaButti K."/>
            <person name="Andreopoulos B."/>
            <person name="Lipzen A."/>
            <person name="Chen C."/>
            <person name="Yan M."/>
            <person name="Daum C."/>
            <person name="Ng V."/>
            <person name="Clum A."/>
            <person name="Steindorff A."/>
            <person name="Ohm R.A."/>
            <person name="Martin F."/>
            <person name="Silar P."/>
            <person name="Natvig D.O."/>
            <person name="Lalanne C."/>
            <person name="Gautier V."/>
            <person name="Ament-Velasquez S.L."/>
            <person name="Kruys A."/>
            <person name="Hutchinson M.I."/>
            <person name="Powell A.J."/>
            <person name="Barry K."/>
            <person name="Miller A.N."/>
            <person name="Grigoriev I.V."/>
            <person name="Debuchy R."/>
            <person name="Gladieux P."/>
            <person name="Hiltunen Thoren M."/>
            <person name="Johannesson H."/>
        </authorList>
    </citation>
    <scope>NUCLEOTIDE SEQUENCE</scope>
    <source>
        <strain evidence="2">PSN243</strain>
    </source>
</reference>
<comment type="caution">
    <text evidence="2">The sequence shown here is derived from an EMBL/GenBank/DDBJ whole genome shotgun (WGS) entry which is preliminary data.</text>
</comment>
<sequence length="296" mass="34226">MANTAAAWPSHKASCKRRNYIIKFDLHPEHITSPPVSRTLSCPADAPFYTLHMALQVAFGWATTHSFDFAGVDPDFDPDAAGMDLLAMIQQRMRLDQNGGMPAASDPREYLLRVVDPVQTQGFGAVDRMPEGPRRHPGTVEKKSDKWKLWQLFDDAKYQGHKMVYTYDFGDNWEHFMTVTGRADVTEDFVCLDGTGHYVAEDVGSWRGWEELKKAYRARNRTKEQKEKINWFEKMASNRDPQGLAGDRVNDFDREKLNHDLAHMWEKFERMGQEAEEQERRFARMDRSTFATLGRR</sequence>
<accession>A0AAV9FX12</accession>
<evidence type="ECO:0000313" key="3">
    <source>
        <dbReference type="Proteomes" id="UP001321760"/>
    </source>
</evidence>
<dbReference type="InterPro" id="IPR024047">
    <property type="entry name" value="MM3350-like_sf"/>
</dbReference>
<evidence type="ECO:0000259" key="1">
    <source>
        <dbReference type="Pfam" id="PF07929"/>
    </source>
</evidence>
<dbReference type="InterPro" id="IPR012912">
    <property type="entry name" value="Plasmid_pRiA4b_Orf3-like"/>
</dbReference>
<dbReference type="Proteomes" id="UP001321760">
    <property type="component" value="Unassembled WGS sequence"/>
</dbReference>